<evidence type="ECO:0000313" key="3">
    <source>
        <dbReference type="Proteomes" id="UP001313282"/>
    </source>
</evidence>
<feature type="region of interest" description="Disordered" evidence="1">
    <location>
        <begin position="414"/>
        <end position="503"/>
    </location>
</feature>
<proteinExistence type="predicted"/>
<name>A0AAN8NDW2_9PEZI</name>
<feature type="region of interest" description="Disordered" evidence="1">
    <location>
        <begin position="25"/>
        <end position="121"/>
    </location>
</feature>
<feature type="compositionally biased region" description="Basic and acidic residues" evidence="1">
    <location>
        <begin position="91"/>
        <end position="106"/>
    </location>
</feature>
<accession>A0AAN8NDW2</accession>
<feature type="compositionally biased region" description="Basic and acidic residues" evidence="1">
    <location>
        <begin position="61"/>
        <end position="74"/>
    </location>
</feature>
<evidence type="ECO:0000313" key="2">
    <source>
        <dbReference type="EMBL" id="KAK6355669.1"/>
    </source>
</evidence>
<organism evidence="2 3">
    <name type="scientific">Orbilia javanica</name>
    <dbReference type="NCBI Taxonomy" id="47235"/>
    <lineage>
        <taxon>Eukaryota</taxon>
        <taxon>Fungi</taxon>
        <taxon>Dikarya</taxon>
        <taxon>Ascomycota</taxon>
        <taxon>Pezizomycotina</taxon>
        <taxon>Orbiliomycetes</taxon>
        <taxon>Orbiliales</taxon>
        <taxon>Orbiliaceae</taxon>
        <taxon>Orbilia</taxon>
    </lineage>
</organism>
<feature type="compositionally biased region" description="Basic residues" evidence="1">
    <location>
        <begin position="441"/>
        <end position="454"/>
    </location>
</feature>
<dbReference type="Proteomes" id="UP001313282">
    <property type="component" value="Unassembled WGS sequence"/>
</dbReference>
<protein>
    <recommendedName>
        <fullName evidence="4">BTB domain-containing protein</fullName>
    </recommendedName>
</protein>
<reference evidence="2 3" key="1">
    <citation type="submission" date="2019-10" db="EMBL/GenBank/DDBJ databases">
        <authorList>
            <person name="Palmer J.M."/>
        </authorList>
    </citation>
    <scope>NUCLEOTIDE SEQUENCE [LARGE SCALE GENOMIC DNA]</scope>
    <source>
        <strain evidence="2 3">TWF718</strain>
    </source>
</reference>
<feature type="compositionally biased region" description="Polar residues" evidence="1">
    <location>
        <begin position="420"/>
        <end position="436"/>
    </location>
</feature>
<feature type="compositionally biased region" description="Polar residues" evidence="1">
    <location>
        <begin position="461"/>
        <end position="474"/>
    </location>
</feature>
<dbReference type="EMBL" id="JAVHNR010000001">
    <property type="protein sequence ID" value="KAK6355669.1"/>
    <property type="molecule type" value="Genomic_DNA"/>
</dbReference>
<feature type="compositionally biased region" description="Basic and acidic residues" evidence="1">
    <location>
        <begin position="40"/>
        <end position="49"/>
    </location>
</feature>
<dbReference type="AlphaFoldDB" id="A0AAN8NDW2"/>
<comment type="caution">
    <text evidence="2">The sequence shown here is derived from an EMBL/GenBank/DDBJ whole genome shotgun (WGS) entry which is preliminary data.</text>
</comment>
<sequence>MADTAISRRWPSGIDESAELQLNLLEYQQPSARGPPTQELSDKPQDVAKGKRLSSLQLTGKGEDNGDGQDRIGEQENNGAPEAETTTETILKNEDNQSDGKGHNTESEAPPDPETGYPKEYYDSPDLKVMIKDKPDSVSFLVSSHALAIASKEWRSKLSPINFKNLESHPFEASSDGVIKVLCLDGVDPLSLDIIFRITHWKTEDLPQHLTFDALRELAITCEKYSCARVLNPWPLVWMEEYEEQAILPGFENWMFVAQTLDTKNPKVREISRQMILEVSSISKCGTYLRRDVRGPEVAAHTIEVEVNLIPPKILEYVLRERKIAVDQVIASLRQFVSNLTNSSSNSGSFGLTGEELCRDETCSDIALGSLLRSLKALNLWPLLRSGVPQEWHGSITTLVMQIENIRMSTFLKAGDTDKPTSAVTTCHSLEPQSEPTKPKNPLKHQPKPKKGLPKRLGAYTSPTASESTDLSSPGNPPQEESAKTHPPNNIDPVPPLSTGDTGEAAFNLYDNKIWESPLFGGMLYTSATGDQWAAAMRELRYEHPAFAAKHQYRGKYRPCSSAFALGELITECRQIVTDISMGGYQAGF</sequence>
<evidence type="ECO:0000256" key="1">
    <source>
        <dbReference type="SAM" id="MobiDB-lite"/>
    </source>
</evidence>
<evidence type="ECO:0008006" key="4">
    <source>
        <dbReference type="Google" id="ProtNLM"/>
    </source>
</evidence>
<keyword evidence="3" id="KW-1185">Reference proteome</keyword>
<gene>
    <name evidence="2" type="ORF">TWF718_000062</name>
</gene>